<evidence type="ECO:0000313" key="3">
    <source>
        <dbReference type="Proteomes" id="UP000095706"/>
    </source>
</evidence>
<reference evidence="2 3" key="1">
    <citation type="submission" date="2015-09" db="EMBL/GenBank/DDBJ databases">
        <authorList>
            <consortium name="Pathogen Informatics"/>
        </authorList>
    </citation>
    <scope>NUCLEOTIDE SEQUENCE [LARGE SCALE GENOMIC DNA]</scope>
    <source>
        <strain evidence="2 3">2789STDY5608849</strain>
    </source>
</reference>
<dbReference type="RefSeq" id="WP_055228544.1">
    <property type="nucleotide sequence ID" value="NZ_CYYV01000018.1"/>
</dbReference>
<evidence type="ECO:0000256" key="1">
    <source>
        <dbReference type="SAM" id="Phobius"/>
    </source>
</evidence>
<proteinExistence type="predicted"/>
<dbReference type="EMBL" id="CYYV01000018">
    <property type="protein sequence ID" value="CUO87531.1"/>
    <property type="molecule type" value="Genomic_DNA"/>
</dbReference>
<sequence length="588" mass="65338">MKPASLHRRILFPLLLCGGLLFALLFWYFSPFFSPGENRRFSAYVEERFHSEVTSSAITLHYTLADPASRGIAPGTASFGTVSIPDRTSYDALLQSVETTLTSFHRNRLSAENQITLDLLLYELDCEKMPGSTSLLAEPLGPSLGIQAQLPILLAEYPFRTQQDIADYLHLLQDLPRYFSDLIALEQEKSRQGVFQNDLAVDGIIRQCSAFLADADTPEIHLLHTVFQNKLQASSLFSEAERNLCLQTHEKLLTSCVFPAYRSLSDALSSLRGKGTQNAGGLSRQEGGLSYYAYLLRSRVGVDASPEELTRLLTQQLADQCAEMQIILDQNPSLSLSEQALVLPFSTPEEMLADLQNAVSEDFPVLSGIAYEVKTVDDSLKDFLSPAFYLTPPADINSPNSIYLNPADEMTGIELYSTLAHEGFPGHLYQTVSFSRSDPLLIRHLYAPSGYVEGWATYVESYACRYAARNLDANTQALCRLWYLNRSVHLTLCSLLDLGIHSQGWLLSDASAFLAQFGITDASAAASLYQYILETPANYLKYCVGSLSFSQLLSEVQKQEGDSFSLIGFHEKLLRLGPLPFPLVEKYL</sequence>
<name>A0A174IMB1_9FIRM</name>
<evidence type="ECO:0000313" key="2">
    <source>
        <dbReference type="EMBL" id="CUO87531.1"/>
    </source>
</evidence>
<organism evidence="2 3">
    <name type="scientific">Fusicatenibacter saccharivorans</name>
    <dbReference type="NCBI Taxonomy" id="1150298"/>
    <lineage>
        <taxon>Bacteria</taxon>
        <taxon>Bacillati</taxon>
        <taxon>Bacillota</taxon>
        <taxon>Clostridia</taxon>
        <taxon>Lachnospirales</taxon>
        <taxon>Lachnospiraceae</taxon>
        <taxon>Fusicatenibacter</taxon>
    </lineage>
</organism>
<protein>
    <submittedName>
        <fullName evidence="2">Bacterial protein of uncharacterized function (DUF885)</fullName>
    </submittedName>
</protein>
<dbReference type="PANTHER" id="PTHR33361:SF2">
    <property type="entry name" value="DUF885 DOMAIN-CONTAINING PROTEIN"/>
    <property type="match status" value="1"/>
</dbReference>
<gene>
    <name evidence="2" type="ORF">ERS852406_03059</name>
</gene>
<keyword evidence="1" id="KW-1133">Transmembrane helix</keyword>
<dbReference type="PANTHER" id="PTHR33361">
    <property type="entry name" value="GLR0591 PROTEIN"/>
    <property type="match status" value="1"/>
</dbReference>
<dbReference type="InterPro" id="IPR010281">
    <property type="entry name" value="DUF885"/>
</dbReference>
<accession>A0A174IMB1</accession>
<feature type="transmembrane region" description="Helical" evidence="1">
    <location>
        <begin position="12"/>
        <end position="30"/>
    </location>
</feature>
<dbReference type="Pfam" id="PF05960">
    <property type="entry name" value="DUF885"/>
    <property type="match status" value="1"/>
</dbReference>
<keyword evidence="1" id="KW-0472">Membrane</keyword>
<dbReference type="Proteomes" id="UP000095706">
    <property type="component" value="Unassembled WGS sequence"/>
</dbReference>
<dbReference type="AlphaFoldDB" id="A0A174IMB1"/>
<keyword evidence="1" id="KW-0812">Transmembrane</keyword>